<dbReference type="InterPro" id="IPR018870">
    <property type="entry name" value="Tti2"/>
</dbReference>
<dbReference type="InterPro" id="IPR002646">
    <property type="entry name" value="PolA_pol_head_dom"/>
</dbReference>
<dbReference type="GO" id="GO:0001680">
    <property type="term" value="P:tRNA 3'-terminal CCA addition"/>
    <property type="evidence" value="ECO:0007669"/>
    <property type="project" value="TreeGrafter"/>
</dbReference>
<evidence type="ECO:0000256" key="4">
    <source>
        <dbReference type="ARBA" id="ARBA00022884"/>
    </source>
</evidence>
<dbReference type="Proteomes" id="UP000799538">
    <property type="component" value="Unassembled WGS sequence"/>
</dbReference>
<dbReference type="Gene3D" id="1.10.3090.10">
    <property type="entry name" value="cca-adding enzyme, domain 2"/>
    <property type="match status" value="1"/>
</dbReference>
<feature type="domain" description="Poly A polymerase head" evidence="7">
    <location>
        <begin position="62"/>
        <end position="103"/>
    </location>
</feature>
<dbReference type="InterPro" id="IPR016024">
    <property type="entry name" value="ARM-type_fold"/>
</dbReference>
<keyword evidence="2 6" id="KW-0808">Transferase</keyword>
<dbReference type="GO" id="GO:0005739">
    <property type="term" value="C:mitochondrion"/>
    <property type="evidence" value="ECO:0007669"/>
    <property type="project" value="UniProtKB-ARBA"/>
</dbReference>
<dbReference type="OrthoDB" id="445712at2759"/>
<dbReference type="EMBL" id="ML992502">
    <property type="protein sequence ID" value="KAF2226750.1"/>
    <property type="molecule type" value="Genomic_DNA"/>
</dbReference>
<evidence type="ECO:0008006" key="11">
    <source>
        <dbReference type="Google" id="ProtNLM"/>
    </source>
</evidence>
<evidence type="ECO:0000313" key="9">
    <source>
        <dbReference type="EMBL" id="KAF2226750.1"/>
    </source>
</evidence>
<dbReference type="GO" id="GO:0110078">
    <property type="term" value="C:TTT Hsp90 cochaperone complex"/>
    <property type="evidence" value="ECO:0007669"/>
    <property type="project" value="InterPro"/>
</dbReference>
<evidence type="ECO:0000256" key="3">
    <source>
        <dbReference type="ARBA" id="ARBA00022741"/>
    </source>
</evidence>
<comment type="similarity">
    <text evidence="1 6">Belongs to the tRNA nucleotidyltransferase/poly(A) polymerase family.</text>
</comment>
<sequence>MAAGSASNRTNNFRQLELQLTEVEETLRTLLLDVAEFIRTSPVKHDSQVTLPAQLANEQTVLRFTGGWVRDKLLGVDSHDIDVAINNMTGEQFGLQMKDYLERPGNAEKYGLDGVAKTDSQSNKAGVNGKSKLVGGLHKIEANPEKSKHLETITTRILGLDIDLVNLRKETYTDDSRNPQIEFGTPEEDALRRDATINAMFYNLNTRKIEDLTDRGFDDMAARIIRTPLEPYQTFKDDPLRVLRLIRFASRLGYDIDREAAQSMTNEDIKAALKVKISRERVGVELEKMLRGPDPFRALTLLREAGLYKTVFSDPTPGAPSYDPEVESWTEVLHNMQSLSANQKDLMDLFGFDVEDRYAAWVLACLIPYRSAPQTQAPPGKKQPPPMATVIAREGFKATNKICDIVTASVKNVQEIGSLARSFQDRPKRPRLEDVDLRETLGMSIRRWGPTWKLQTLFSLLCDIAEEPDQAEVFITTYQKFLQQISDFAIEDAYAFRPIMDGKQLAKAIGINPGPWMKDALDVIMAWQLRNPDNKSIDEAVEQVKNSKIHGELAADLVKHFLLLTIRPLFSQNRPQGVTDQGRKDTRNRPAAPIDIGFDEEAATPWKRKEHQVLGILTWTVQQLDDRLVEHHWHLLVPPILSLIDDFQIPYKAKGCELLTILLERTPSSLLAKTGLFDVFADALRPCFGYLPTLTADHEAVDLLNNVFPVYFALFRTAFQRAEGKPDGKGTKFLDTIMHKGILAVYNHCPEHVLIISVVLRNLSALQDILGLESIKHLKSIIPMLTEILCNPFSVASPNIMALALLALQSLIRNAWPLMAECKANILECLCICWQNMANADNQDRFVVARREAKKAFSMLRVAVGEGFDADIEALLTVEPSLHDLFTQS</sequence>
<evidence type="ECO:0000259" key="8">
    <source>
        <dbReference type="Pfam" id="PF12627"/>
    </source>
</evidence>
<evidence type="ECO:0000256" key="2">
    <source>
        <dbReference type="ARBA" id="ARBA00022679"/>
    </source>
</evidence>
<dbReference type="Gene3D" id="3.30.460.10">
    <property type="entry name" value="Beta Polymerase, domain 2"/>
    <property type="match status" value="1"/>
</dbReference>
<proteinExistence type="inferred from homology"/>
<dbReference type="SUPFAM" id="SSF81301">
    <property type="entry name" value="Nucleotidyltransferase"/>
    <property type="match status" value="1"/>
</dbReference>
<reference evidence="10" key="1">
    <citation type="journal article" date="2020" name="Stud. Mycol.">
        <title>101 Dothideomycetes genomes: A test case for predicting lifestyles and emergence of pathogens.</title>
        <authorList>
            <person name="Haridas S."/>
            <person name="Albert R."/>
            <person name="Binder M."/>
            <person name="Bloem J."/>
            <person name="LaButti K."/>
            <person name="Salamov A."/>
            <person name="Andreopoulos B."/>
            <person name="Baker S."/>
            <person name="Barry K."/>
            <person name="Bills G."/>
            <person name="Bluhm B."/>
            <person name="Cannon C."/>
            <person name="Castanera R."/>
            <person name="Culley D."/>
            <person name="Daum C."/>
            <person name="Ezra D."/>
            <person name="Gonzalez J."/>
            <person name="Henrissat B."/>
            <person name="Kuo A."/>
            <person name="Liang C."/>
            <person name="Lipzen A."/>
            <person name="Lutzoni F."/>
            <person name="Magnuson J."/>
            <person name="Mondo S."/>
            <person name="Nolan M."/>
            <person name="Ohm R."/>
            <person name="Pangilinan J."/>
            <person name="Park H.-J."/>
            <person name="Ramirez L."/>
            <person name="Alfaro M."/>
            <person name="Sun H."/>
            <person name="Tritt A."/>
            <person name="Yoshinaga Y."/>
            <person name="Zwiers L.-H."/>
            <person name="Turgeon B."/>
            <person name="Goodwin S."/>
            <person name="Spatafora J."/>
            <person name="Crous P."/>
            <person name="Grigoriev I."/>
        </authorList>
    </citation>
    <scope>NUCLEOTIDE SEQUENCE [LARGE SCALE GENOMIC DNA]</scope>
    <source>
        <strain evidence="10">CECT 20119</strain>
    </source>
</reference>
<feature type="domain" description="Poly A polymerase head" evidence="7">
    <location>
        <begin position="145"/>
        <end position="226"/>
    </location>
</feature>
<dbReference type="Pfam" id="PF10521">
    <property type="entry name" value="Tti2"/>
    <property type="match status" value="1"/>
</dbReference>
<protein>
    <recommendedName>
        <fullName evidence="11">tRNA nucleotidyltransferase</fullName>
    </recommendedName>
</protein>
<dbReference type="InterPro" id="IPR032828">
    <property type="entry name" value="PolyA_RNA-bd"/>
</dbReference>
<dbReference type="SUPFAM" id="SSF81891">
    <property type="entry name" value="Poly A polymerase C-terminal region-like"/>
    <property type="match status" value="1"/>
</dbReference>
<keyword evidence="3" id="KW-0547">Nucleotide-binding</keyword>
<dbReference type="GO" id="GO:0003723">
    <property type="term" value="F:RNA binding"/>
    <property type="evidence" value="ECO:0007669"/>
    <property type="project" value="UniProtKB-KW"/>
</dbReference>
<accession>A0A6A6GML5</accession>
<keyword evidence="10" id="KW-1185">Reference proteome</keyword>
<dbReference type="PANTHER" id="PTHR13734">
    <property type="entry name" value="TRNA-NUCLEOTIDYLTRANSFERASE"/>
    <property type="match status" value="1"/>
</dbReference>
<dbReference type="FunFam" id="3.30.460.10:FF:000019">
    <property type="entry name" value="tRNA nucleotidyltransferase cca2"/>
    <property type="match status" value="1"/>
</dbReference>
<feature type="domain" description="tRNA nucleotidyltransferase/poly(A) polymerase RNA and SrmB- binding" evidence="8">
    <location>
        <begin position="275"/>
        <end position="313"/>
    </location>
</feature>
<gene>
    <name evidence="9" type="ORF">BDZ85DRAFT_305993</name>
</gene>
<organism evidence="9 10">
    <name type="scientific">Elsinoe ampelina</name>
    <dbReference type="NCBI Taxonomy" id="302913"/>
    <lineage>
        <taxon>Eukaryota</taxon>
        <taxon>Fungi</taxon>
        <taxon>Dikarya</taxon>
        <taxon>Ascomycota</taxon>
        <taxon>Pezizomycotina</taxon>
        <taxon>Dothideomycetes</taxon>
        <taxon>Dothideomycetidae</taxon>
        <taxon>Myriangiales</taxon>
        <taxon>Elsinoaceae</taxon>
        <taxon>Elsinoe</taxon>
    </lineage>
</organism>
<dbReference type="GO" id="GO:0052929">
    <property type="term" value="F:ATP:3'-cytidine-cytidine-tRNA adenylyltransferase activity"/>
    <property type="evidence" value="ECO:0007669"/>
    <property type="project" value="TreeGrafter"/>
</dbReference>
<name>A0A6A6GML5_9PEZI</name>
<dbReference type="PANTHER" id="PTHR13734:SF5">
    <property type="entry name" value="CCA TRNA NUCLEOTIDYLTRANSFERASE, MITOCHONDRIAL"/>
    <property type="match status" value="1"/>
</dbReference>
<evidence type="ECO:0000313" key="10">
    <source>
        <dbReference type="Proteomes" id="UP000799538"/>
    </source>
</evidence>
<dbReference type="SUPFAM" id="SSF48371">
    <property type="entry name" value="ARM repeat"/>
    <property type="match status" value="1"/>
</dbReference>
<keyword evidence="4 6" id="KW-0694">RNA-binding</keyword>
<evidence type="ECO:0000259" key="7">
    <source>
        <dbReference type="Pfam" id="PF01743"/>
    </source>
</evidence>
<comment type="similarity">
    <text evidence="5">Belongs to the TTI2 family.</text>
</comment>
<dbReference type="CDD" id="cd05398">
    <property type="entry name" value="NT_ClassII-CCAase"/>
    <property type="match status" value="1"/>
</dbReference>
<dbReference type="GO" id="GO:0000166">
    <property type="term" value="F:nucleotide binding"/>
    <property type="evidence" value="ECO:0007669"/>
    <property type="project" value="UniProtKB-KW"/>
</dbReference>
<dbReference type="AlphaFoldDB" id="A0A6A6GML5"/>
<dbReference type="GO" id="GO:0052927">
    <property type="term" value="F:CC tRNA cytidylyltransferase activity"/>
    <property type="evidence" value="ECO:0007669"/>
    <property type="project" value="TreeGrafter"/>
</dbReference>
<evidence type="ECO:0000256" key="1">
    <source>
        <dbReference type="ARBA" id="ARBA00007265"/>
    </source>
</evidence>
<dbReference type="Pfam" id="PF01743">
    <property type="entry name" value="PolyA_pol"/>
    <property type="match status" value="2"/>
</dbReference>
<dbReference type="InterPro" id="IPR043519">
    <property type="entry name" value="NT_sf"/>
</dbReference>
<evidence type="ECO:0000256" key="5">
    <source>
        <dbReference type="ARBA" id="ARBA00034736"/>
    </source>
</evidence>
<evidence type="ECO:0000256" key="6">
    <source>
        <dbReference type="RuleBase" id="RU003953"/>
    </source>
</evidence>
<dbReference type="Pfam" id="PF12627">
    <property type="entry name" value="PolyA_pol_RNAbd"/>
    <property type="match status" value="1"/>
</dbReference>